<evidence type="ECO:0000313" key="1">
    <source>
        <dbReference type="EMBL" id="OGG04834.1"/>
    </source>
</evidence>
<comment type="caution">
    <text evidence="1">The sequence shown here is derived from an EMBL/GenBank/DDBJ whole genome shotgun (WGS) entry which is preliminary data.</text>
</comment>
<protein>
    <submittedName>
        <fullName evidence="1">Uncharacterized protein</fullName>
    </submittedName>
</protein>
<dbReference type="Proteomes" id="UP000178448">
    <property type="component" value="Unassembled WGS sequence"/>
</dbReference>
<gene>
    <name evidence="1" type="ORF">A2Z33_06010</name>
</gene>
<dbReference type="EMBL" id="MFJD01000001">
    <property type="protein sequence ID" value="OGG04834.1"/>
    <property type="molecule type" value="Genomic_DNA"/>
</dbReference>
<dbReference type="AlphaFoldDB" id="A0A1F5YXM9"/>
<sequence length="66" mass="7199">MIKDALSGLGKKPEDSEMLLVLGDRDEDSQLATNLGAVYIDVKGKSETQMTGEFGSYTGIGRKNRY</sequence>
<proteinExistence type="predicted"/>
<organism evidence="1 2">
    <name type="scientific">Candidatus Gottesmanbacteria bacterium RBG_16_52_11</name>
    <dbReference type="NCBI Taxonomy" id="1798374"/>
    <lineage>
        <taxon>Bacteria</taxon>
        <taxon>Candidatus Gottesmaniibacteriota</taxon>
    </lineage>
</organism>
<accession>A0A1F5YXM9</accession>
<evidence type="ECO:0000313" key="2">
    <source>
        <dbReference type="Proteomes" id="UP000178448"/>
    </source>
</evidence>
<name>A0A1F5YXM9_9BACT</name>
<reference evidence="1 2" key="1">
    <citation type="journal article" date="2016" name="Nat. Commun.">
        <title>Thousands of microbial genomes shed light on interconnected biogeochemical processes in an aquifer system.</title>
        <authorList>
            <person name="Anantharaman K."/>
            <person name="Brown C.T."/>
            <person name="Hug L.A."/>
            <person name="Sharon I."/>
            <person name="Castelle C.J."/>
            <person name="Probst A.J."/>
            <person name="Thomas B.C."/>
            <person name="Singh A."/>
            <person name="Wilkins M.J."/>
            <person name="Karaoz U."/>
            <person name="Brodie E.L."/>
            <person name="Williams K.H."/>
            <person name="Hubbard S.S."/>
            <person name="Banfield J.F."/>
        </authorList>
    </citation>
    <scope>NUCLEOTIDE SEQUENCE [LARGE SCALE GENOMIC DNA]</scope>
</reference>